<dbReference type="InterPro" id="IPR001509">
    <property type="entry name" value="Epimerase_deHydtase"/>
</dbReference>
<dbReference type="Pfam" id="PF01370">
    <property type="entry name" value="Epimerase"/>
    <property type="match status" value="1"/>
</dbReference>
<dbReference type="PANTHER" id="PTHR10366:SF575">
    <property type="entry name" value="NAD-DEPENDENT EPIMERASE_DEHYDRATASE DOMAIN-CONTAINING PROTEIN"/>
    <property type="match status" value="1"/>
</dbReference>
<organism evidence="4 5">
    <name type="scientific">Vitis vinifera</name>
    <name type="common">Grape</name>
    <dbReference type="NCBI Taxonomy" id="29760"/>
    <lineage>
        <taxon>Eukaryota</taxon>
        <taxon>Viridiplantae</taxon>
        <taxon>Streptophyta</taxon>
        <taxon>Embryophyta</taxon>
        <taxon>Tracheophyta</taxon>
        <taxon>Spermatophyta</taxon>
        <taxon>Magnoliopsida</taxon>
        <taxon>eudicotyledons</taxon>
        <taxon>Gunneridae</taxon>
        <taxon>Pentapetalae</taxon>
        <taxon>rosids</taxon>
        <taxon>Vitales</taxon>
        <taxon>Vitaceae</taxon>
        <taxon>Viteae</taxon>
        <taxon>Vitis</taxon>
    </lineage>
</organism>
<evidence type="ECO:0000256" key="1">
    <source>
        <dbReference type="ARBA" id="ARBA00022857"/>
    </source>
</evidence>
<dbReference type="InterPro" id="IPR036291">
    <property type="entry name" value="NAD(P)-bd_dom_sf"/>
</dbReference>
<accession>A0ABY9D4Y5</accession>
<sequence length="95" mass="10771">MVSIAFYGKPQAPDVLVDESWFSDPFFCEKSKLWYTLSKTLAEEAAWKLTRENGTDMVTVNPGWVIGPLLRPTLNLSVEKVLKLLKGETFPNKTH</sequence>
<gene>
    <name evidence="4" type="ORF">VitviT2T_020114</name>
</gene>
<dbReference type="PANTHER" id="PTHR10366">
    <property type="entry name" value="NAD DEPENDENT EPIMERASE/DEHYDRATASE"/>
    <property type="match status" value="1"/>
</dbReference>
<reference evidence="4 5" key="1">
    <citation type="journal article" date="2023" name="Hortic Res">
        <title>The complete reference genome for grapevine (Vitis vinifera L.) genetics and breeding.</title>
        <authorList>
            <person name="Shi X."/>
            <person name="Cao S."/>
            <person name="Wang X."/>
            <person name="Huang S."/>
            <person name="Wang Y."/>
            <person name="Liu Z."/>
            <person name="Liu W."/>
            <person name="Leng X."/>
            <person name="Peng Y."/>
            <person name="Wang N."/>
            <person name="Wang Y."/>
            <person name="Ma Z."/>
            <person name="Xu X."/>
            <person name="Zhang F."/>
            <person name="Xue H."/>
            <person name="Zhong H."/>
            <person name="Wang Y."/>
            <person name="Zhang K."/>
            <person name="Velt A."/>
            <person name="Avia K."/>
            <person name="Holtgrawe D."/>
            <person name="Grimplet J."/>
            <person name="Matus J.T."/>
            <person name="Ware D."/>
            <person name="Wu X."/>
            <person name="Wang H."/>
            <person name="Liu C."/>
            <person name="Fang Y."/>
            <person name="Rustenholz C."/>
            <person name="Cheng Z."/>
            <person name="Xiao H."/>
            <person name="Zhou Y."/>
        </authorList>
    </citation>
    <scope>NUCLEOTIDE SEQUENCE [LARGE SCALE GENOMIC DNA]</scope>
    <source>
        <strain evidence="5">cv. Pinot noir / PN40024</strain>
        <tissue evidence="4">Leaf</tissue>
    </source>
</reference>
<keyword evidence="2" id="KW-0560">Oxidoreductase</keyword>
<dbReference type="SUPFAM" id="SSF51735">
    <property type="entry name" value="NAD(P)-binding Rossmann-fold domains"/>
    <property type="match status" value="1"/>
</dbReference>
<name>A0ABY9D4Y5_VITVI</name>
<dbReference type="InterPro" id="IPR050425">
    <property type="entry name" value="NAD(P)_dehydrat-like"/>
</dbReference>
<dbReference type="EMBL" id="CP126660">
    <property type="protein sequence ID" value="WKA01861.1"/>
    <property type="molecule type" value="Genomic_DNA"/>
</dbReference>
<evidence type="ECO:0000313" key="4">
    <source>
        <dbReference type="EMBL" id="WKA01861.1"/>
    </source>
</evidence>
<protein>
    <recommendedName>
        <fullName evidence="3">NAD-dependent epimerase/dehydratase domain-containing protein</fullName>
    </recommendedName>
</protein>
<feature type="domain" description="NAD-dependent epimerase/dehydratase" evidence="3">
    <location>
        <begin position="3"/>
        <end position="72"/>
    </location>
</feature>
<proteinExistence type="predicted"/>
<keyword evidence="1" id="KW-0521">NADP</keyword>
<evidence type="ECO:0000259" key="3">
    <source>
        <dbReference type="Pfam" id="PF01370"/>
    </source>
</evidence>
<dbReference type="Gene3D" id="3.40.50.720">
    <property type="entry name" value="NAD(P)-binding Rossmann-like Domain"/>
    <property type="match status" value="1"/>
</dbReference>
<evidence type="ECO:0000256" key="2">
    <source>
        <dbReference type="ARBA" id="ARBA00023002"/>
    </source>
</evidence>
<evidence type="ECO:0000313" key="5">
    <source>
        <dbReference type="Proteomes" id="UP001227230"/>
    </source>
</evidence>
<keyword evidence="5" id="KW-1185">Reference proteome</keyword>
<dbReference type="Proteomes" id="UP001227230">
    <property type="component" value="Chromosome 13"/>
</dbReference>